<gene>
    <name evidence="1" type="ORF">FAK_23100</name>
</gene>
<dbReference type="KEGG" id="dmp:FAK_23100"/>
<evidence type="ECO:0000313" key="1">
    <source>
        <dbReference type="EMBL" id="BEQ15244.1"/>
    </source>
</evidence>
<sequence>MLLIIALLDIIHLATIDEVFTLLKNLSISIEKKAVERYLSLLVSLELIIKKPYRNYIFYLPTPSNPWLSFSFTKVAQNRDIVRWKSLFSEEYRQSNLQKERALRSYFKSHVIQGT</sequence>
<keyword evidence="2" id="KW-1185">Reference proteome</keyword>
<dbReference type="Proteomes" id="UP001366166">
    <property type="component" value="Chromosome"/>
</dbReference>
<name>A0AAU9EKZ7_9BACT</name>
<protein>
    <submittedName>
        <fullName evidence="1">Uncharacterized protein</fullName>
    </submittedName>
</protein>
<dbReference type="AlphaFoldDB" id="A0AAU9EKZ7"/>
<evidence type="ECO:0000313" key="2">
    <source>
        <dbReference type="Proteomes" id="UP001366166"/>
    </source>
</evidence>
<accession>A0AAU9EKZ7</accession>
<proteinExistence type="predicted"/>
<reference evidence="2" key="1">
    <citation type="journal article" date="2023" name="Arch. Microbiol.">
        <title>Desulfoferula mesophilus gen. nov. sp. nov., a mesophilic sulfate-reducing bacterium isolated from a brackish lake sediment.</title>
        <authorList>
            <person name="Watanabe T."/>
            <person name="Yabe T."/>
            <person name="Tsuji J.M."/>
            <person name="Fukui M."/>
        </authorList>
    </citation>
    <scope>NUCLEOTIDE SEQUENCE [LARGE SCALE GENOMIC DNA]</scope>
    <source>
        <strain evidence="2">12FAK</strain>
    </source>
</reference>
<dbReference type="EMBL" id="AP028679">
    <property type="protein sequence ID" value="BEQ15244.1"/>
    <property type="molecule type" value="Genomic_DNA"/>
</dbReference>
<organism evidence="1 2">
    <name type="scientific">Desulfoferula mesophila</name>
    <dbReference type="NCBI Taxonomy" id="3058419"/>
    <lineage>
        <taxon>Bacteria</taxon>
        <taxon>Pseudomonadati</taxon>
        <taxon>Thermodesulfobacteriota</taxon>
        <taxon>Desulfarculia</taxon>
        <taxon>Desulfarculales</taxon>
        <taxon>Desulfarculaceae</taxon>
        <taxon>Desulfoferula</taxon>
    </lineage>
</organism>
<dbReference type="RefSeq" id="WP_338599388.1">
    <property type="nucleotide sequence ID" value="NZ_AP028679.1"/>
</dbReference>